<feature type="non-terminal residue" evidence="2">
    <location>
        <position position="1"/>
    </location>
</feature>
<reference evidence="2" key="1">
    <citation type="submission" date="2018-06" db="EMBL/GenBank/DDBJ databases">
        <authorList>
            <person name="Zhirakovskaya E."/>
        </authorList>
    </citation>
    <scope>NUCLEOTIDE SEQUENCE</scope>
</reference>
<evidence type="ECO:0000259" key="1">
    <source>
        <dbReference type="Pfam" id="PF06974"/>
    </source>
</evidence>
<evidence type="ECO:0000313" key="2">
    <source>
        <dbReference type="EMBL" id="VAW45687.1"/>
    </source>
</evidence>
<sequence length="120" mass="13372">LSMIGLAPQAAQNILLDLFSKKATAVLTNVPGPPVPIYIAGCKVEKTMFWVPQNGTIGMGISILSYNGQVEFGLIVDKKCVPQPHQVIIRFPEQFEQLKELMMFHPWDGEVHADLMDEYS</sequence>
<dbReference type="InterPro" id="IPR009721">
    <property type="entry name" value="O-acyltransferase_WSD1_C"/>
</dbReference>
<protein>
    <recommendedName>
        <fullName evidence="1">O-acyltransferase WSD1 C-terminal domain-containing protein</fullName>
    </recommendedName>
</protein>
<name>A0A3B0W4N9_9ZZZZ</name>
<feature type="domain" description="O-acyltransferase WSD1 C-terminal" evidence="1">
    <location>
        <begin position="4"/>
        <end position="99"/>
    </location>
</feature>
<dbReference type="EMBL" id="UOFA01000219">
    <property type="protein sequence ID" value="VAW45687.1"/>
    <property type="molecule type" value="Genomic_DNA"/>
</dbReference>
<gene>
    <name evidence="2" type="ORF">MNBD_GAMMA02-1551</name>
</gene>
<accession>A0A3B0W4N9</accession>
<dbReference type="AlphaFoldDB" id="A0A3B0W4N9"/>
<dbReference type="Pfam" id="PF06974">
    <property type="entry name" value="WS_DGAT_C"/>
    <property type="match status" value="1"/>
</dbReference>
<proteinExistence type="predicted"/>
<organism evidence="2">
    <name type="scientific">hydrothermal vent metagenome</name>
    <dbReference type="NCBI Taxonomy" id="652676"/>
    <lineage>
        <taxon>unclassified sequences</taxon>
        <taxon>metagenomes</taxon>
        <taxon>ecological metagenomes</taxon>
    </lineage>
</organism>